<proteinExistence type="predicted"/>
<keyword evidence="1" id="KW-0175">Coiled coil</keyword>
<evidence type="ECO:0000256" key="2">
    <source>
        <dbReference type="SAM" id="MobiDB-lite"/>
    </source>
</evidence>
<name>A0AAJ7W9T0_9HYME</name>
<dbReference type="InterPro" id="IPR044069">
    <property type="entry name" value="ZF_C4H2"/>
</dbReference>
<organism evidence="4 5">
    <name type="scientific">Ceratina calcarata</name>
    <dbReference type="NCBI Taxonomy" id="156304"/>
    <lineage>
        <taxon>Eukaryota</taxon>
        <taxon>Metazoa</taxon>
        <taxon>Ecdysozoa</taxon>
        <taxon>Arthropoda</taxon>
        <taxon>Hexapoda</taxon>
        <taxon>Insecta</taxon>
        <taxon>Pterygota</taxon>
        <taxon>Neoptera</taxon>
        <taxon>Endopterygota</taxon>
        <taxon>Hymenoptera</taxon>
        <taxon>Apocrita</taxon>
        <taxon>Aculeata</taxon>
        <taxon>Apoidea</taxon>
        <taxon>Anthophila</taxon>
        <taxon>Apidae</taxon>
        <taxon>Ceratina</taxon>
        <taxon>Zadontomerus</taxon>
    </lineage>
</organism>
<keyword evidence="4" id="KW-1185">Reference proteome</keyword>
<protein>
    <submittedName>
        <fullName evidence="5">Zinc finger C4H2 domain-containing protein isoform X1</fullName>
    </submittedName>
</protein>
<feature type="region of interest" description="Disordered" evidence="2">
    <location>
        <begin position="225"/>
        <end position="273"/>
    </location>
</feature>
<dbReference type="RefSeq" id="XP_026667658.1">
    <property type="nucleotide sequence ID" value="XM_026811857.1"/>
</dbReference>
<feature type="coiled-coil region" evidence="1">
    <location>
        <begin position="82"/>
        <end position="161"/>
    </location>
</feature>
<dbReference type="GeneID" id="108622924"/>
<dbReference type="Proteomes" id="UP000694925">
    <property type="component" value="Unplaced"/>
</dbReference>
<dbReference type="PANTHER" id="PTHR31058:SF2">
    <property type="entry name" value="ZINC FINGER C4H2 DOMAIN-CONTAINING PROTEIN"/>
    <property type="match status" value="1"/>
</dbReference>
<accession>A0AAJ7W9T0</accession>
<feature type="domain" description="C4H2-type" evidence="3">
    <location>
        <begin position="274"/>
        <end position="315"/>
    </location>
</feature>
<evidence type="ECO:0000313" key="4">
    <source>
        <dbReference type="Proteomes" id="UP000694925"/>
    </source>
</evidence>
<gene>
    <name evidence="5" type="primary">LOC108622924</name>
</gene>
<dbReference type="PROSITE" id="PS51896">
    <property type="entry name" value="ZF_C4H2"/>
    <property type="match status" value="1"/>
</dbReference>
<sequence>MKSPFASGHHSCRPPHLLYPLWFIGFRPRLCSVPDDDDHRGQRGGSKMHGEGKGSVLLKFRSFRSADHSLPLAAPVLHISKTLQLEKMKQRILQEVEQTEQEEKCLLEYKQEMDLLMQEKMAHVEELRQIHADINAMEAVIKQAEEARNKARETAKLIHNNDYQPLKHDVDRMRREFLGLERLPELYETESDLIAPEKRLSFSYFDRPMQKAEWRVEVRGEDLLPPLTLHHPGHPGGSTPFLAPQPLQGPSKPEPRPLPPAPGPPAPTFRYHWQQPPPMKSCLSCHQQIHRNAPICPLCKAKSRSRNPKKPKKKD</sequence>
<evidence type="ECO:0000256" key="1">
    <source>
        <dbReference type="SAM" id="Coils"/>
    </source>
</evidence>
<dbReference type="InterPro" id="IPR018482">
    <property type="entry name" value="Znf-C4H2"/>
</dbReference>
<feature type="compositionally biased region" description="Pro residues" evidence="2">
    <location>
        <begin position="256"/>
        <end position="267"/>
    </location>
</feature>
<evidence type="ECO:0000259" key="3">
    <source>
        <dbReference type="PROSITE" id="PS51896"/>
    </source>
</evidence>
<dbReference type="Pfam" id="PF10146">
    <property type="entry name" value="zf-C4H2"/>
    <property type="match status" value="1"/>
</dbReference>
<reference evidence="5" key="1">
    <citation type="submission" date="2025-08" db="UniProtKB">
        <authorList>
            <consortium name="RefSeq"/>
        </authorList>
    </citation>
    <scope>IDENTIFICATION</scope>
    <source>
        <tissue evidence="5">Whole body</tissue>
    </source>
</reference>
<evidence type="ECO:0000313" key="5">
    <source>
        <dbReference type="RefSeq" id="XP_026667658.1"/>
    </source>
</evidence>
<dbReference type="GO" id="GO:0045666">
    <property type="term" value="P:positive regulation of neuron differentiation"/>
    <property type="evidence" value="ECO:0007669"/>
    <property type="project" value="TreeGrafter"/>
</dbReference>
<dbReference type="GO" id="GO:0005634">
    <property type="term" value="C:nucleus"/>
    <property type="evidence" value="ECO:0007669"/>
    <property type="project" value="TreeGrafter"/>
</dbReference>
<dbReference type="PANTHER" id="PTHR31058">
    <property type="entry name" value="ZINC FINGER C4H2 DOMAIN-CONTAINING PROTEIN"/>
    <property type="match status" value="1"/>
</dbReference>
<dbReference type="AlphaFoldDB" id="A0AAJ7W9T0"/>